<dbReference type="PIRSF" id="PIRSF006806">
    <property type="entry name" value="FTHF_cligase"/>
    <property type="match status" value="1"/>
</dbReference>
<evidence type="ECO:0000313" key="6">
    <source>
        <dbReference type="EMBL" id="RCU44885.1"/>
    </source>
</evidence>
<dbReference type="InterPro" id="IPR024185">
    <property type="entry name" value="FTHF_cligase-like_sf"/>
</dbReference>
<dbReference type="OrthoDB" id="9801938at2"/>
<feature type="binding site" evidence="4">
    <location>
        <position position="49"/>
    </location>
    <ligand>
        <name>substrate</name>
    </ligand>
</feature>
<dbReference type="AlphaFoldDB" id="A0A368N5T5"/>
<gene>
    <name evidence="6" type="ORF">DQ356_01340</name>
</gene>
<dbReference type="NCBIfam" id="TIGR02727">
    <property type="entry name" value="MTHFS_bact"/>
    <property type="match status" value="1"/>
</dbReference>
<dbReference type="GO" id="GO:0009396">
    <property type="term" value="P:folic acid-containing compound biosynthetic process"/>
    <property type="evidence" value="ECO:0007669"/>
    <property type="project" value="TreeGrafter"/>
</dbReference>
<accession>A0A368N5T5</accession>
<feature type="binding site" evidence="4">
    <location>
        <begin position="131"/>
        <end position="139"/>
    </location>
    <ligand>
        <name>ATP</name>
        <dbReference type="ChEBI" id="CHEBI:30616"/>
    </ligand>
</feature>
<sequence length="189" mass="22061">MTKKELRKKYLQERKKMSEMEIRTLSEQIFDNFQSEFPVLTGQKIHVFMTISKLNEIETDAFIAHFWTNGAQVFVPKMIDNQLIAVEYNRETKMETNSWGISEPSSNVDSGIKDFDYIITPLLYCDNTGNRVGYGKGYYDRFFFGISETCLKVGLSFFQPQEIIEDVSDWDTRLDHLVTPETILSFRGF</sequence>
<dbReference type="EC" id="6.3.3.2" evidence="5"/>
<dbReference type="GO" id="GO:0030272">
    <property type="term" value="F:5-formyltetrahydrofolate cyclo-ligase activity"/>
    <property type="evidence" value="ECO:0007669"/>
    <property type="project" value="UniProtKB-EC"/>
</dbReference>
<protein>
    <recommendedName>
        <fullName evidence="5">5-formyltetrahydrofolate cyclo-ligase</fullName>
        <ecNumber evidence="5">6.3.3.2</ecNumber>
    </recommendedName>
</protein>
<dbReference type="GO" id="GO:0005524">
    <property type="term" value="F:ATP binding"/>
    <property type="evidence" value="ECO:0007669"/>
    <property type="project" value="UniProtKB-KW"/>
</dbReference>
<feature type="binding site" evidence="4">
    <location>
        <position position="56"/>
    </location>
    <ligand>
        <name>substrate</name>
    </ligand>
</feature>
<reference evidence="6 7" key="1">
    <citation type="submission" date="2018-07" db="EMBL/GenBank/DDBJ databases">
        <title>Chryseobacterium lacus sp. nov., isolated from lake water.</title>
        <authorList>
            <person name="Li C.-M."/>
        </authorList>
    </citation>
    <scope>NUCLEOTIDE SEQUENCE [LARGE SCALE GENOMIC DNA]</scope>
    <source>
        <strain evidence="6 7">YLOS41</strain>
    </source>
</reference>
<dbReference type="RefSeq" id="WP_114302655.1">
    <property type="nucleotide sequence ID" value="NZ_QPIE01000001.1"/>
</dbReference>
<name>A0A368N5T5_9FLAO</name>
<keyword evidence="6" id="KW-0436">Ligase</keyword>
<evidence type="ECO:0000256" key="3">
    <source>
        <dbReference type="ARBA" id="ARBA00022840"/>
    </source>
</evidence>
<comment type="catalytic activity">
    <reaction evidence="5">
        <text>(6S)-5-formyl-5,6,7,8-tetrahydrofolate + ATP = (6R)-5,10-methenyltetrahydrofolate + ADP + phosphate</text>
        <dbReference type="Rhea" id="RHEA:10488"/>
        <dbReference type="ChEBI" id="CHEBI:30616"/>
        <dbReference type="ChEBI" id="CHEBI:43474"/>
        <dbReference type="ChEBI" id="CHEBI:57455"/>
        <dbReference type="ChEBI" id="CHEBI:57457"/>
        <dbReference type="ChEBI" id="CHEBI:456216"/>
        <dbReference type="EC" id="6.3.3.2"/>
    </reaction>
</comment>
<proteinExistence type="inferred from homology"/>
<evidence type="ECO:0000256" key="4">
    <source>
        <dbReference type="PIRSR" id="PIRSR006806-1"/>
    </source>
</evidence>
<evidence type="ECO:0000256" key="2">
    <source>
        <dbReference type="ARBA" id="ARBA00022741"/>
    </source>
</evidence>
<dbReference type="GO" id="GO:0035999">
    <property type="term" value="P:tetrahydrofolate interconversion"/>
    <property type="evidence" value="ECO:0007669"/>
    <property type="project" value="TreeGrafter"/>
</dbReference>
<keyword evidence="5" id="KW-0479">Metal-binding</keyword>
<dbReference type="PANTHER" id="PTHR23407:SF1">
    <property type="entry name" value="5-FORMYLTETRAHYDROFOLATE CYCLO-LIGASE"/>
    <property type="match status" value="1"/>
</dbReference>
<comment type="cofactor">
    <cofactor evidence="5">
        <name>Mg(2+)</name>
        <dbReference type="ChEBI" id="CHEBI:18420"/>
    </cofactor>
</comment>
<feature type="binding site" evidence="4">
    <location>
        <begin position="3"/>
        <end position="7"/>
    </location>
    <ligand>
        <name>ATP</name>
        <dbReference type="ChEBI" id="CHEBI:30616"/>
    </ligand>
</feature>
<dbReference type="InterPro" id="IPR037171">
    <property type="entry name" value="NagB/RpiA_transferase-like"/>
</dbReference>
<organism evidence="6 7">
    <name type="scientific">Chryseobacterium lacus</name>
    <dbReference type="NCBI Taxonomy" id="2058346"/>
    <lineage>
        <taxon>Bacteria</taxon>
        <taxon>Pseudomonadati</taxon>
        <taxon>Bacteroidota</taxon>
        <taxon>Flavobacteriia</taxon>
        <taxon>Flavobacteriales</taxon>
        <taxon>Weeksellaceae</taxon>
        <taxon>Chryseobacterium group</taxon>
        <taxon>Chryseobacterium</taxon>
    </lineage>
</organism>
<dbReference type="Pfam" id="PF01812">
    <property type="entry name" value="5-FTHF_cyc-lig"/>
    <property type="match status" value="1"/>
</dbReference>
<comment type="similarity">
    <text evidence="1 5">Belongs to the 5-formyltetrahydrofolate cyclo-ligase family.</text>
</comment>
<dbReference type="PANTHER" id="PTHR23407">
    <property type="entry name" value="ATPASE INHIBITOR/5-FORMYLTETRAHYDROFOLATE CYCLO-LIGASE"/>
    <property type="match status" value="1"/>
</dbReference>
<dbReference type="GO" id="GO:0046872">
    <property type="term" value="F:metal ion binding"/>
    <property type="evidence" value="ECO:0007669"/>
    <property type="project" value="UniProtKB-KW"/>
</dbReference>
<keyword evidence="7" id="KW-1185">Reference proteome</keyword>
<dbReference type="SUPFAM" id="SSF100950">
    <property type="entry name" value="NagB/RpiA/CoA transferase-like"/>
    <property type="match status" value="1"/>
</dbReference>
<keyword evidence="3 4" id="KW-0067">ATP-binding</keyword>
<evidence type="ECO:0000256" key="5">
    <source>
        <dbReference type="RuleBase" id="RU361279"/>
    </source>
</evidence>
<evidence type="ECO:0000256" key="1">
    <source>
        <dbReference type="ARBA" id="ARBA00010638"/>
    </source>
</evidence>
<keyword evidence="5" id="KW-0460">Magnesium</keyword>
<dbReference type="InterPro" id="IPR002698">
    <property type="entry name" value="FTHF_cligase"/>
</dbReference>
<dbReference type="EMBL" id="QPIE01000001">
    <property type="protein sequence ID" value="RCU44885.1"/>
    <property type="molecule type" value="Genomic_DNA"/>
</dbReference>
<dbReference type="Gene3D" id="3.40.50.10420">
    <property type="entry name" value="NagB/RpiA/CoA transferase-like"/>
    <property type="match status" value="1"/>
</dbReference>
<comment type="caution">
    <text evidence="6">The sequence shown here is derived from an EMBL/GenBank/DDBJ whole genome shotgun (WGS) entry which is preliminary data.</text>
</comment>
<keyword evidence="2 4" id="KW-0547">Nucleotide-binding</keyword>
<dbReference type="Proteomes" id="UP000252172">
    <property type="component" value="Unassembled WGS sequence"/>
</dbReference>
<evidence type="ECO:0000313" key="7">
    <source>
        <dbReference type="Proteomes" id="UP000252172"/>
    </source>
</evidence>